<comment type="caution">
    <text evidence="2">The sequence shown here is derived from an EMBL/GenBank/DDBJ whole genome shotgun (WGS) entry which is preliminary data.</text>
</comment>
<accession>A0ABS7EF35</accession>
<dbReference type="Proteomes" id="UP001166251">
    <property type="component" value="Unassembled WGS sequence"/>
</dbReference>
<evidence type="ECO:0000313" key="2">
    <source>
        <dbReference type="EMBL" id="MBW8190297.1"/>
    </source>
</evidence>
<feature type="region of interest" description="Disordered" evidence="1">
    <location>
        <begin position="17"/>
        <end position="56"/>
    </location>
</feature>
<keyword evidence="3" id="KW-1185">Reference proteome</keyword>
<dbReference type="RefSeq" id="WP_220102971.1">
    <property type="nucleotide sequence ID" value="NZ_JAHZSS010000003.1"/>
</dbReference>
<name>A0ABS7EF35_9GAMM</name>
<feature type="compositionally biased region" description="Basic and acidic residues" evidence="1">
    <location>
        <begin position="46"/>
        <end position="56"/>
    </location>
</feature>
<reference evidence="2" key="1">
    <citation type="submission" date="2021-07" db="EMBL/GenBank/DDBJ databases">
        <title>Neiella marina sp. nov., isolated from the intestinal content of sea cucumber Apostichopus japonicus.</title>
        <authorList>
            <person name="Bai X."/>
        </authorList>
    </citation>
    <scope>NUCLEOTIDE SEQUENCE</scope>
    <source>
        <strain evidence="2">126</strain>
    </source>
</reference>
<evidence type="ECO:0000256" key="1">
    <source>
        <dbReference type="SAM" id="MobiDB-lite"/>
    </source>
</evidence>
<sequence>MDKPLSLEERLAISEAIKKNSKQRHKKKMQNDPVYRKKQQARKQAKKDAAEARKVRIKKADEERIKAGRALPDKKVKLISGGGMSPK</sequence>
<feature type="compositionally biased region" description="Basic residues" evidence="1">
    <location>
        <begin position="36"/>
        <end position="45"/>
    </location>
</feature>
<gene>
    <name evidence="2" type="ORF">K0504_04540</name>
</gene>
<proteinExistence type="predicted"/>
<protein>
    <submittedName>
        <fullName evidence="2">Uncharacterized protein</fullName>
    </submittedName>
</protein>
<feature type="compositionally biased region" description="Basic residues" evidence="1">
    <location>
        <begin position="19"/>
        <end position="28"/>
    </location>
</feature>
<evidence type="ECO:0000313" key="3">
    <source>
        <dbReference type="Proteomes" id="UP001166251"/>
    </source>
</evidence>
<dbReference type="EMBL" id="JAHZSS010000003">
    <property type="protein sequence ID" value="MBW8190297.1"/>
    <property type="molecule type" value="Genomic_DNA"/>
</dbReference>
<organism evidence="2 3">
    <name type="scientific">Neiella holothuriorum</name>
    <dbReference type="NCBI Taxonomy" id="2870530"/>
    <lineage>
        <taxon>Bacteria</taxon>
        <taxon>Pseudomonadati</taxon>
        <taxon>Pseudomonadota</taxon>
        <taxon>Gammaproteobacteria</taxon>
        <taxon>Alteromonadales</taxon>
        <taxon>Echinimonadaceae</taxon>
        <taxon>Neiella</taxon>
    </lineage>
</organism>